<dbReference type="EMBL" id="BGPR01004141">
    <property type="protein sequence ID" value="GBM96418.1"/>
    <property type="molecule type" value="Genomic_DNA"/>
</dbReference>
<gene>
    <name evidence="4" type="primary">TL5A_53</name>
    <name evidence="4" type="ORF">AVEN_63940_1</name>
</gene>
<keyword evidence="2" id="KW-0732">Signal</keyword>
<evidence type="ECO:0000313" key="5">
    <source>
        <dbReference type="Proteomes" id="UP000499080"/>
    </source>
</evidence>
<name>A0A4Y2K3K6_ARAVE</name>
<dbReference type="InterPro" id="IPR002181">
    <property type="entry name" value="Fibrinogen_a/b/g_C_dom"/>
</dbReference>
<dbReference type="AlphaFoldDB" id="A0A4Y2K3K6"/>
<feature type="chain" id="PRO_5021198457" evidence="2">
    <location>
        <begin position="32"/>
        <end position="335"/>
    </location>
</feature>
<evidence type="ECO:0000313" key="4">
    <source>
        <dbReference type="EMBL" id="GBM96418.1"/>
    </source>
</evidence>
<feature type="signal peptide" evidence="2">
    <location>
        <begin position="1"/>
        <end position="31"/>
    </location>
</feature>
<dbReference type="InterPro" id="IPR020837">
    <property type="entry name" value="Fibrinogen_CS"/>
</dbReference>
<dbReference type="Proteomes" id="UP000499080">
    <property type="component" value="Unassembled WGS sequence"/>
</dbReference>
<dbReference type="OrthoDB" id="7735550at2759"/>
<accession>A0A4Y2K3K6</accession>
<dbReference type="PROSITE" id="PS51406">
    <property type="entry name" value="FIBRINOGEN_C_2"/>
    <property type="match status" value="1"/>
</dbReference>
<proteinExistence type="predicted"/>
<dbReference type="InterPro" id="IPR014716">
    <property type="entry name" value="Fibrinogen_a/b/g_C_1"/>
</dbReference>
<organism evidence="4 5">
    <name type="scientific">Araneus ventricosus</name>
    <name type="common">Orbweaver spider</name>
    <name type="synonym">Epeira ventricosa</name>
    <dbReference type="NCBI Taxonomy" id="182803"/>
    <lineage>
        <taxon>Eukaryota</taxon>
        <taxon>Metazoa</taxon>
        <taxon>Ecdysozoa</taxon>
        <taxon>Arthropoda</taxon>
        <taxon>Chelicerata</taxon>
        <taxon>Arachnida</taxon>
        <taxon>Araneae</taxon>
        <taxon>Araneomorphae</taxon>
        <taxon>Entelegynae</taxon>
        <taxon>Araneoidea</taxon>
        <taxon>Araneidae</taxon>
        <taxon>Araneus</taxon>
    </lineage>
</organism>
<dbReference type="SUPFAM" id="SSF56496">
    <property type="entry name" value="Fibrinogen C-terminal domain-like"/>
    <property type="match status" value="1"/>
</dbReference>
<reference evidence="4 5" key="1">
    <citation type="journal article" date="2019" name="Sci. Rep.">
        <title>Orb-weaving spider Araneus ventricosus genome elucidates the spidroin gene catalogue.</title>
        <authorList>
            <person name="Kono N."/>
            <person name="Nakamura H."/>
            <person name="Ohtoshi R."/>
            <person name="Moran D.A.P."/>
            <person name="Shinohara A."/>
            <person name="Yoshida Y."/>
            <person name="Fujiwara M."/>
            <person name="Mori M."/>
            <person name="Tomita M."/>
            <person name="Arakawa K."/>
        </authorList>
    </citation>
    <scope>NUCLEOTIDE SEQUENCE [LARGE SCALE GENOMIC DNA]</scope>
</reference>
<evidence type="ECO:0000256" key="2">
    <source>
        <dbReference type="SAM" id="SignalP"/>
    </source>
</evidence>
<keyword evidence="5" id="KW-1185">Reference proteome</keyword>
<comment type="caution">
    <text evidence="4">The sequence shown here is derived from an EMBL/GenBank/DDBJ whole genome shotgun (WGS) entry which is preliminary data.</text>
</comment>
<protein>
    <submittedName>
        <fullName evidence="4">Techylectin-5A</fullName>
    </submittedName>
</protein>
<dbReference type="Pfam" id="PF00147">
    <property type="entry name" value="Fibrinogen_C"/>
    <property type="match status" value="1"/>
</dbReference>
<dbReference type="PANTHER" id="PTHR19143">
    <property type="entry name" value="FIBRINOGEN/TENASCIN/ANGIOPOEITIN"/>
    <property type="match status" value="1"/>
</dbReference>
<evidence type="ECO:0000259" key="3">
    <source>
        <dbReference type="PROSITE" id="PS51406"/>
    </source>
</evidence>
<dbReference type="SMART" id="SM00186">
    <property type="entry name" value="FBG"/>
    <property type="match status" value="1"/>
</dbReference>
<dbReference type="InterPro" id="IPR050373">
    <property type="entry name" value="Fibrinogen_C-term_domain"/>
</dbReference>
<dbReference type="GO" id="GO:0005615">
    <property type="term" value="C:extracellular space"/>
    <property type="evidence" value="ECO:0007669"/>
    <property type="project" value="TreeGrafter"/>
</dbReference>
<dbReference type="InterPro" id="IPR036056">
    <property type="entry name" value="Fibrinogen-like_C"/>
</dbReference>
<dbReference type="Gene3D" id="3.90.215.10">
    <property type="entry name" value="Gamma Fibrinogen, chain A, domain 1"/>
    <property type="match status" value="1"/>
</dbReference>
<dbReference type="PROSITE" id="PS00514">
    <property type="entry name" value="FIBRINOGEN_C_1"/>
    <property type="match status" value="1"/>
</dbReference>
<evidence type="ECO:0000256" key="1">
    <source>
        <dbReference type="ARBA" id="ARBA00023157"/>
    </source>
</evidence>
<feature type="domain" description="Fibrinogen C-terminal" evidence="3">
    <location>
        <begin position="114"/>
        <end position="335"/>
    </location>
</feature>
<dbReference type="CDD" id="cd00087">
    <property type="entry name" value="FReD"/>
    <property type="match status" value="1"/>
</dbReference>
<keyword evidence="1" id="KW-1015">Disulfide bond</keyword>
<sequence>MQIDFKFFMRILNIYFKLFLLVLLTIIESQADSSACEQKEKHRTVLDLVKELISKAKNLQPDCVHDPKDPSSNSSECGAKERVSAFLDIAENLIDGAKENFSTCDQARDIPKVVRLPEKPIDCSEILENGEGKSGEYVIWPRNRILNDLQLKVYCDMDTDGGGWTVIQRRGNFSNKIDFYRNWSDYKHGFGNISEEFWIGNDNIYALTNLRNYTVRFDMENVDKEYRFATYSPFWIESEEAGYKLHFDKYFGTAGDGIKTVKNKKFSTKDRENNGSNFKCAASRMGGWWYNYCGESNPNGINHPGGKKDHKYMNWHPWTVYDSLLTMEIKIRSQN</sequence>
<dbReference type="NCBIfam" id="NF040941">
    <property type="entry name" value="GGGWT_bact"/>
    <property type="match status" value="1"/>
</dbReference>